<gene>
    <name evidence="1" type="ORF">ODALV1_LOCUS3709</name>
</gene>
<name>A0ABP1PTR8_9HEXA</name>
<dbReference type="EMBL" id="CAXLJM020000012">
    <property type="protein sequence ID" value="CAL8077135.1"/>
    <property type="molecule type" value="Genomic_DNA"/>
</dbReference>
<comment type="caution">
    <text evidence="1">The sequence shown here is derived from an EMBL/GenBank/DDBJ whole genome shotgun (WGS) entry which is preliminary data.</text>
</comment>
<proteinExistence type="predicted"/>
<dbReference type="Proteomes" id="UP001642540">
    <property type="component" value="Unassembled WGS sequence"/>
</dbReference>
<organism evidence="1 2">
    <name type="scientific">Orchesella dallaii</name>
    <dbReference type="NCBI Taxonomy" id="48710"/>
    <lineage>
        <taxon>Eukaryota</taxon>
        <taxon>Metazoa</taxon>
        <taxon>Ecdysozoa</taxon>
        <taxon>Arthropoda</taxon>
        <taxon>Hexapoda</taxon>
        <taxon>Collembola</taxon>
        <taxon>Entomobryomorpha</taxon>
        <taxon>Entomobryoidea</taxon>
        <taxon>Orchesellidae</taxon>
        <taxon>Orchesellinae</taxon>
        <taxon>Orchesella</taxon>
    </lineage>
</organism>
<evidence type="ECO:0000313" key="1">
    <source>
        <dbReference type="EMBL" id="CAL8077135.1"/>
    </source>
</evidence>
<keyword evidence="2" id="KW-1185">Reference proteome</keyword>
<protein>
    <submittedName>
        <fullName evidence="1">Uncharacterized protein</fullName>
    </submittedName>
</protein>
<accession>A0ABP1PTR8</accession>
<evidence type="ECO:0000313" key="2">
    <source>
        <dbReference type="Proteomes" id="UP001642540"/>
    </source>
</evidence>
<sequence>MVPVPVPSSVHPTFVECSVLTTLQKKRTNMLHVEELRFTSYRGTCECCCVPWHYPVCSTPIAFCLERGRRIPDGMMAEEPGHAAVPTYGHALWNHWTTRVPSPNITKHQTSNNHGMEIKMRSSENILLDLWPISKQDLMFGVAIKITAIF</sequence>
<reference evidence="1 2" key="1">
    <citation type="submission" date="2024-08" db="EMBL/GenBank/DDBJ databases">
        <authorList>
            <person name="Cucini C."/>
            <person name="Frati F."/>
        </authorList>
    </citation>
    <scope>NUCLEOTIDE SEQUENCE [LARGE SCALE GENOMIC DNA]</scope>
</reference>